<dbReference type="Pfam" id="PF00067">
    <property type="entry name" value="p450"/>
    <property type="match status" value="1"/>
</dbReference>
<dbReference type="GO" id="GO:0004497">
    <property type="term" value="F:monooxygenase activity"/>
    <property type="evidence" value="ECO:0007669"/>
    <property type="project" value="InterPro"/>
</dbReference>
<dbReference type="Proteomes" id="UP001474421">
    <property type="component" value="Unassembled WGS sequence"/>
</dbReference>
<sequence>MELGKQSIGHPIEDGDQMLVEIFGQTKRQLFDPSFTVINAVSNVICALSLGHQFDLEDENFQKLIQSLGCLVKFSSGFFHVVNHTLD</sequence>
<dbReference type="GO" id="GO:0020037">
    <property type="term" value="F:heme binding"/>
    <property type="evidence" value="ECO:0007669"/>
    <property type="project" value="InterPro"/>
</dbReference>
<gene>
    <name evidence="1" type="ORF">NXF25_012112</name>
</gene>
<dbReference type="AlphaFoldDB" id="A0AAW1BH80"/>
<keyword evidence="2" id="KW-1185">Reference proteome</keyword>
<dbReference type="GO" id="GO:0016705">
    <property type="term" value="F:oxidoreductase activity, acting on paired donors, with incorporation or reduction of molecular oxygen"/>
    <property type="evidence" value="ECO:0007669"/>
    <property type="project" value="InterPro"/>
</dbReference>
<dbReference type="InterPro" id="IPR001128">
    <property type="entry name" value="Cyt_P450"/>
</dbReference>
<dbReference type="EMBL" id="JAOTOJ010000005">
    <property type="protein sequence ID" value="KAK9401398.1"/>
    <property type="molecule type" value="Genomic_DNA"/>
</dbReference>
<proteinExistence type="predicted"/>
<dbReference type="GO" id="GO:0005506">
    <property type="term" value="F:iron ion binding"/>
    <property type="evidence" value="ECO:0007669"/>
    <property type="project" value="InterPro"/>
</dbReference>
<evidence type="ECO:0000313" key="1">
    <source>
        <dbReference type="EMBL" id="KAK9401398.1"/>
    </source>
</evidence>
<name>A0AAW1BH80_CROAD</name>
<accession>A0AAW1BH80</accession>
<reference evidence="1 2" key="1">
    <citation type="journal article" date="2024" name="Proc. Natl. Acad. Sci. U.S.A.">
        <title>The genetic regulatory architecture and epigenomic basis for age-related changes in rattlesnake venom.</title>
        <authorList>
            <person name="Hogan M.P."/>
            <person name="Holding M.L."/>
            <person name="Nystrom G.S."/>
            <person name="Colston T.J."/>
            <person name="Bartlett D.A."/>
            <person name="Mason A.J."/>
            <person name="Ellsworth S.A."/>
            <person name="Rautsaw R.M."/>
            <person name="Lawrence K.C."/>
            <person name="Strickland J.L."/>
            <person name="He B."/>
            <person name="Fraser P."/>
            <person name="Margres M.J."/>
            <person name="Gilbert D.M."/>
            <person name="Gibbs H.L."/>
            <person name="Parkinson C.L."/>
            <person name="Rokyta D.R."/>
        </authorList>
    </citation>
    <scope>NUCLEOTIDE SEQUENCE [LARGE SCALE GENOMIC DNA]</scope>
    <source>
        <strain evidence="1">DRR0105</strain>
    </source>
</reference>
<evidence type="ECO:0000313" key="2">
    <source>
        <dbReference type="Proteomes" id="UP001474421"/>
    </source>
</evidence>
<protein>
    <submittedName>
        <fullName evidence="1">CYP2J2: Cytochrome protein</fullName>
    </submittedName>
</protein>
<comment type="caution">
    <text evidence="1">The sequence shown here is derived from an EMBL/GenBank/DDBJ whole genome shotgun (WGS) entry which is preliminary data.</text>
</comment>
<organism evidence="1 2">
    <name type="scientific">Crotalus adamanteus</name>
    <name type="common">Eastern diamondback rattlesnake</name>
    <dbReference type="NCBI Taxonomy" id="8729"/>
    <lineage>
        <taxon>Eukaryota</taxon>
        <taxon>Metazoa</taxon>
        <taxon>Chordata</taxon>
        <taxon>Craniata</taxon>
        <taxon>Vertebrata</taxon>
        <taxon>Euteleostomi</taxon>
        <taxon>Lepidosauria</taxon>
        <taxon>Squamata</taxon>
        <taxon>Bifurcata</taxon>
        <taxon>Unidentata</taxon>
        <taxon>Episquamata</taxon>
        <taxon>Toxicofera</taxon>
        <taxon>Serpentes</taxon>
        <taxon>Colubroidea</taxon>
        <taxon>Viperidae</taxon>
        <taxon>Crotalinae</taxon>
        <taxon>Crotalus</taxon>
    </lineage>
</organism>